<dbReference type="PRINTS" id="PR01270">
    <property type="entry name" value="HDASUPER"/>
</dbReference>
<dbReference type="InterPro" id="IPR036770">
    <property type="entry name" value="Ankyrin_rpt-contain_sf"/>
</dbReference>
<dbReference type="Pfam" id="PF12796">
    <property type="entry name" value="Ank_2"/>
    <property type="match status" value="1"/>
</dbReference>
<feature type="region of interest" description="Disordered" evidence="2">
    <location>
        <begin position="1"/>
        <end position="48"/>
    </location>
</feature>
<organism evidence="4 5">
    <name type="scientific">Prymnesium parvum</name>
    <name type="common">Toxic golden alga</name>
    <dbReference type="NCBI Taxonomy" id="97485"/>
    <lineage>
        <taxon>Eukaryota</taxon>
        <taxon>Haptista</taxon>
        <taxon>Haptophyta</taxon>
        <taxon>Prymnesiophyceae</taxon>
        <taxon>Prymnesiales</taxon>
        <taxon>Prymnesiaceae</taxon>
        <taxon>Prymnesium</taxon>
    </lineage>
</organism>
<protein>
    <recommendedName>
        <fullName evidence="3">Histone deacetylase domain-containing protein</fullName>
    </recommendedName>
</protein>
<dbReference type="InterPro" id="IPR037138">
    <property type="entry name" value="His_deacetylse_dom_sf"/>
</dbReference>
<dbReference type="PANTHER" id="PTHR10625">
    <property type="entry name" value="HISTONE DEACETYLASE HDAC1-RELATED"/>
    <property type="match status" value="1"/>
</dbReference>
<dbReference type="AlphaFoldDB" id="A0AB34JJ02"/>
<sequence>MLADLLADVGEEGEEEDSDYADGAEGGDVEEEEEEEDEQDDEEFTRNSISGLASQGLIDELRKTLEVCAAAGEVHIRKGEMTYAIPFDVNDGDVNGKTALHCAILAGADKCGYFASLQATPEDPWTREARAHPAAMLDRPILSPLAPLPPGAATAAAAAASPHLECVRALLDTRADPQRAFFGRTALHLAAAAAALPAASKFAADVTRLLLDARASLHAADSGGDTPLHYAAAARGESAEGFATALQAMLATPAAPAALRLRNRGGATPLHLALRGGTDLSGAAMLLASGAPCGAADVDGLCPLHLAVARGEEARGIVRTLLEGKAAPEARDCYGRSAEEVAWAVGAEGVAALLRQGGAERESCALGAPPLPTALLSHPSCLLHTAATGPLVQKLSMYDEAQIFNQPENASRLLVLLSPAGLLRTAPFDQLSWRTAPRVPMADLLRVHEYKYVAEIASRCEKLKASEQLRGKLDADTELTPYSFEAALHAAGAAVEATRAVCSAHQRTARNAFCATRPPGHHAGPSGAVGEQSAGFCLFSNAAIAAAYALHVHREVVGKVAVVDFDVHHGNGTEACVQAVVPTTWSESYATAAGTVSVSGTRYKPWLGVGDTSNVFFASIHGFGGEEEEVSSPFYPGSGGPYTNMEMPIIRNKPMPLKSSSARWRRAMMHSLLQPLSQFKPDLIVISAGFDAHAHDPLDAGGLHERDYEWMTSELVAIAETLCEGRLVSVLEGGYRVTGGFCASLARAVGAHVSAMQQTSLVGCQWKFADAAARLERVIGEEQAWEETRRASLEADGHTEGTDAPVPLQENGAPARRGKRSRKEVDYEALQAELDGNPSGD</sequence>
<dbReference type="InterPro" id="IPR023801">
    <property type="entry name" value="His_deacetylse_dom"/>
</dbReference>
<gene>
    <name evidence="4" type="ORF">AB1Y20_022493</name>
</gene>
<feature type="compositionally biased region" description="Basic and acidic residues" evidence="2">
    <location>
        <begin position="788"/>
        <end position="801"/>
    </location>
</feature>
<dbReference type="Gene3D" id="3.40.800.20">
    <property type="entry name" value="Histone deacetylase domain"/>
    <property type="match status" value="1"/>
</dbReference>
<evidence type="ECO:0000313" key="5">
    <source>
        <dbReference type="Proteomes" id="UP001515480"/>
    </source>
</evidence>
<proteinExistence type="predicted"/>
<dbReference type="PROSITE" id="PS50088">
    <property type="entry name" value="ANK_REPEAT"/>
    <property type="match status" value="3"/>
</dbReference>
<evidence type="ECO:0000256" key="1">
    <source>
        <dbReference type="PROSITE-ProRule" id="PRU00023"/>
    </source>
</evidence>
<feature type="domain" description="Histone deacetylase" evidence="3">
    <location>
        <begin position="407"/>
        <end position="738"/>
    </location>
</feature>
<dbReference type="Gene3D" id="1.25.40.20">
    <property type="entry name" value="Ankyrin repeat-containing domain"/>
    <property type="match status" value="2"/>
</dbReference>
<dbReference type="PANTHER" id="PTHR10625:SF26">
    <property type="entry name" value="HISTONE DEACETYLASE DOMAIN-CONTAINING PROTEIN"/>
    <property type="match status" value="1"/>
</dbReference>
<name>A0AB34JJ02_PRYPA</name>
<evidence type="ECO:0000256" key="2">
    <source>
        <dbReference type="SAM" id="MobiDB-lite"/>
    </source>
</evidence>
<evidence type="ECO:0000313" key="4">
    <source>
        <dbReference type="EMBL" id="KAL1520933.1"/>
    </source>
</evidence>
<dbReference type="Pfam" id="PF00850">
    <property type="entry name" value="Hist_deacetyl"/>
    <property type="match status" value="1"/>
</dbReference>
<dbReference type="InterPro" id="IPR002110">
    <property type="entry name" value="Ankyrin_rpt"/>
</dbReference>
<keyword evidence="5" id="KW-1185">Reference proteome</keyword>
<feature type="compositionally biased region" description="Acidic residues" evidence="2">
    <location>
        <begin position="9"/>
        <end position="43"/>
    </location>
</feature>
<dbReference type="SMART" id="SM00248">
    <property type="entry name" value="ANK"/>
    <property type="match status" value="7"/>
</dbReference>
<comment type="caution">
    <text evidence="4">The sequence shown here is derived from an EMBL/GenBank/DDBJ whole genome shotgun (WGS) entry which is preliminary data.</text>
</comment>
<dbReference type="GO" id="GO:0004407">
    <property type="term" value="F:histone deacetylase activity"/>
    <property type="evidence" value="ECO:0007669"/>
    <property type="project" value="TreeGrafter"/>
</dbReference>
<keyword evidence="1" id="KW-0040">ANK repeat</keyword>
<dbReference type="SUPFAM" id="SSF52768">
    <property type="entry name" value="Arginase/deacetylase"/>
    <property type="match status" value="1"/>
</dbReference>
<dbReference type="InterPro" id="IPR000286">
    <property type="entry name" value="HDACs"/>
</dbReference>
<dbReference type="GO" id="GO:0040029">
    <property type="term" value="P:epigenetic regulation of gene expression"/>
    <property type="evidence" value="ECO:0007669"/>
    <property type="project" value="TreeGrafter"/>
</dbReference>
<dbReference type="Proteomes" id="UP001515480">
    <property type="component" value="Unassembled WGS sequence"/>
</dbReference>
<evidence type="ECO:0000259" key="3">
    <source>
        <dbReference type="Pfam" id="PF00850"/>
    </source>
</evidence>
<dbReference type="PROSITE" id="PS50297">
    <property type="entry name" value="ANK_REP_REGION"/>
    <property type="match status" value="1"/>
</dbReference>
<feature type="repeat" description="ANK" evidence="1">
    <location>
        <begin position="265"/>
        <end position="298"/>
    </location>
</feature>
<feature type="repeat" description="ANK" evidence="1">
    <location>
        <begin position="182"/>
        <end position="222"/>
    </location>
</feature>
<reference evidence="4 5" key="1">
    <citation type="journal article" date="2024" name="Science">
        <title>Giant polyketide synthase enzymes in the biosynthesis of giant marine polyether toxins.</title>
        <authorList>
            <person name="Fallon T.R."/>
            <person name="Shende V.V."/>
            <person name="Wierzbicki I.H."/>
            <person name="Pendleton A.L."/>
            <person name="Watervoot N.F."/>
            <person name="Auber R.P."/>
            <person name="Gonzalez D.J."/>
            <person name="Wisecaver J.H."/>
            <person name="Moore B.S."/>
        </authorList>
    </citation>
    <scope>NUCLEOTIDE SEQUENCE [LARGE SCALE GENOMIC DNA]</scope>
    <source>
        <strain evidence="4 5">12B1</strain>
    </source>
</reference>
<accession>A0AB34JJ02</accession>
<dbReference type="SUPFAM" id="SSF48403">
    <property type="entry name" value="Ankyrin repeat"/>
    <property type="match status" value="1"/>
</dbReference>
<dbReference type="GO" id="GO:0005737">
    <property type="term" value="C:cytoplasm"/>
    <property type="evidence" value="ECO:0007669"/>
    <property type="project" value="TreeGrafter"/>
</dbReference>
<dbReference type="Pfam" id="PF00023">
    <property type="entry name" value="Ank"/>
    <property type="match status" value="1"/>
</dbReference>
<feature type="region of interest" description="Disordered" evidence="2">
    <location>
        <begin position="788"/>
        <end position="841"/>
    </location>
</feature>
<dbReference type="GO" id="GO:0000118">
    <property type="term" value="C:histone deacetylase complex"/>
    <property type="evidence" value="ECO:0007669"/>
    <property type="project" value="TreeGrafter"/>
</dbReference>
<dbReference type="InterPro" id="IPR023696">
    <property type="entry name" value="Ureohydrolase_dom_sf"/>
</dbReference>
<feature type="repeat" description="ANK" evidence="1">
    <location>
        <begin position="299"/>
        <end position="333"/>
    </location>
</feature>
<dbReference type="EMBL" id="JBGBPQ010000008">
    <property type="protein sequence ID" value="KAL1520933.1"/>
    <property type="molecule type" value="Genomic_DNA"/>
</dbReference>